<reference evidence="1 2" key="1">
    <citation type="journal article" date="2015" name="Int. J. Syst. Evol. Microbiol.">
        <title>Youhaiella tibetensis gen. nov., sp. nov., isolated from subsurface sediment.</title>
        <authorList>
            <person name="Wang Y.X."/>
            <person name="Huang F.Q."/>
            <person name="Nogi Y."/>
            <person name="Pang S.J."/>
            <person name="Wang P.K."/>
            <person name="Lv J."/>
        </authorList>
    </citation>
    <scope>NUCLEOTIDE SEQUENCE [LARGE SCALE GENOMIC DNA]</scope>
    <source>
        <strain evidence="2">fig4</strain>
    </source>
</reference>
<evidence type="ECO:0000313" key="1">
    <source>
        <dbReference type="EMBL" id="QEE19413.1"/>
    </source>
</evidence>
<accession>A0A5B9DJU1</accession>
<dbReference type="Proteomes" id="UP000321062">
    <property type="component" value="Chromosome"/>
</dbReference>
<sequence length="92" mass="9924">MRAIIVAGVIGLLATGAAQAACPTAPDGSSSDYVNNGTQRSLCLQQELAGQLALRQQIQAQTDAAMARIEMDMKLQQMQRQMRDAQQSFMNP</sequence>
<name>A0A5B9DJU1_9HYPH</name>
<dbReference type="OrthoDB" id="9967292at2"/>
<keyword evidence="2" id="KW-1185">Reference proteome</keyword>
<proteinExistence type="predicted"/>
<dbReference type="EMBL" id="CP041690">
    <property type="protein sequence ID" value="QEE19413.1"/>
    <property type="molecule type" value="Genomic_DNA"/>
</dbReference>
<protein>
    <submittedName>
        <fullName evidence="1">Uncharacterized protein</fullName>
    </submittedName>
</protein>
<dbReference type="KEGG" id="yti:FNA67_04145"/>
<dbReference type="RefSeq" id="WP_147655170.1">
    <property type="nucleotide sequence ID" value="NZ_BMFM01000001.1"/>
</dbReference>
<evidence type="ECO:0000313" key="2">
    <source>
        <dbReference type="Proteomes" id="UP000321062"/>
    </source>
</evidence>
<dbReference type="AlphaFoldDB" id="A0A5B9DJU1"/>
<gene>
    <name evidence="1" type="ORF">FNA67_04145</name>
</gene>
<organism evidence="1 2">
    <name type="scientific">Paradevosia tibetensis</name>
    <dbReference type="NCBI Taxonomy" id="1447062"/>
    <lineage>
        <taxon>Bacteria</taxon>
        <taxon>Pseudomonadati</taxon>
        <taxon>Pseudomonadota</taxon>
        <taxon>Alphaproteobacteria</taxon>
        <taxon>Hyphomicrobiales</taxon>
        <taxon>Devosiaceae</taxon>
        <taxon>Paradevosia</taxon>
    </lineage>
</organism>